<dbReference type="InterPro" id="IPR018488">
    <property type="entry name" value="cNMP-bd_CS"/>
</dbReference>
<sequence>MGEKVENHEAAETGQTPVSLDEIAKVLPDVRPDTLRTLHSIMRVYPAPAGTQLITEGDLTTSFYYIRKGHVVVYREAHDGLEERLLGDLHDGRVLGEISLLDGKPRSASARVAEDTDLIEFNPADILKLPNGEEILSDLRGSLAVAVTGRMREQNDKYIASMEREMIAIKDQQLFGQFFLYTMGVMAIGMVVNDILSNHVLKVNIYTQTFAWQYLMIILVPSFFVIRKMGIPFSELGWTKVGFKKSFWEGIVFSIISMAVVFAAAWAMEELGIKEKTPAPFILGPTLSYFFHSLLQEMIARGFLQSSFQRFLNDKRGIRSVVLASVLFGVFHLHFGVTAVLMTAVSGILFGMLYLRHRNLVGPTLVHFFAGGAAFWSGMI</sequence>
<keyword evidence="1" id="KW-0812">Transmembrane</keyword>
<dbReference type="Proteomes" id="UP001529180">
    <property type="component" value="Unassembled WGS sequence"/>
</dbReference>
<dbReference type="CDD" id="cd00038">
    <property type="entry name" value="CAP_ED"/>
    <property type="match status" value="1"/>
</dbReference>
<evidence type="ECO:0000313" key="4">
    <source>
        <dbReference type="Proteomes" id="UP001529180"/>
    </source>
</evidence>
<protein>
    <submittedName>
        <fullName evidence="3">Cyclic nucleotide-binding domain-containing protein</fullName>
    </submittedName>
</protein>
<evidence type="ECO:0000313" key="3">
    <source>
        <dbReference type="EMBL" id="MDG4720074.1"/>
    </source>
</evidence>
<evidence type="ECO:0000256" key="1">
    <source>
        <dbReference type="SAM" id="Phobius"/>
    </source>
</evidence>
<dbReference type="RefSeq" id="WP_114104101.1">
    <property type="nucleotide sequence ID" value="NZ_JARSBO010000007.1"/>
</dbReference>
<dbReference type="InterPro" id="IPR018490">
    <property type="entry name" value="cNMP-bd_dom_sf"/>
</dbReference>
<feature type="transmembrane region" description="Helical" evidence="1">
    <location>
        <begin position="321"/>
        <end position="354"/>
    </location>
</feature>
<dbReference type="SUPFAM" id="SSF51206">
    <property type="entry name" value="cAMP-binding domain-like"/>
    <property type="match status" value="1"/>
</dbReference>
<dbReference type="Gene3D" id="2.60.120.10">
    <property type="entry name" value="Jelly Rolls"/>
    <property type="match status" value="1"/>
</dbReference>
<feature type="transmembrane region" description="Helical" evidence="1">
    <location>
        <begin position="205"/>
        <end position="226"/>
    </location>
</feature>
<keyword evidence="4" id="KW-1185">Reference proteome</keyword>
<dbReference type="InterPro" id="IPR000595">
    <property type="entry name" value="cNMP-bd_dom"/>
</dbReference>
<dbReference type="EMBL" id="JARSBO010000007">
    <property type="protein sequence ID" value="MDG4720074.1"/>
    <property type="molecule type" value="Genomic_DNA"/>
</dbReference>
<feature type="transmembrane region" description="Helical" evidence="1">
    <location>
        <begin position="360"/>
        <end position="379"/>
    </location>
</feature>
<dbReference type="InterPro" id="IPR003675">
    <property type="entry name" value="Rce1/LyrA-like_dom"/>
</dbReference>
<dbReference type="PROSITE" id="PS00889">
    <property type="entry name" value="CNMP_BINDING_2"/>
    <property type="match status" value="1"/>
</dbReference>
<gene>
    <name evidence="3" type="ORF">P7680_13800</name>
</gene>
<dbReference type="Pfam" id="PF00027">
    <property type="entry name" value="cNMP_binding"/>
    <property type="match status" value="1"/>
</dbReference>
<evidence type="ECO:0000259" key="2">
    <source>
        <dbReference type="PROSITE" id="PS50042"/>
    </source>
</evidence>
<dbReference type="Pfam" id="PF02517">
    <property type="entry name" value="Rce1-like"/>
    <property type="match status" value="1"/>
</dbReference>
<keyword evidence="1" id="KW-0472">Membrane</keyword>
<comment type="caution">
    <text evidence="3">The sequence shown here is derived from an EMBL/GenBank/DDBJ whole genome shotgun (WGS) entry which is preliminary data.</text>
</comment>
<proteinExistence type="predicted"/>
<name>A0ABT6GEG4_9PROT</name>
<feature type="domain" description="Cyclic nucleotide-binding" evidence="2">
    <location>
        <begin position="26"/>
        <end position="122"/>
    </location>
</feature>
<feature type="transmembrane region" description="Helical" evidence="1">
    <location>
        <begin position="247"/>
        <end position="267"/>
    </location>
</feature>
<keyword evidence="1" id="KW-1133">Transmembrane helix</keyword>
<dbReference type="SMART" id="SM00100">
    <property type="entry name" value="cNMP"/>
    <property type="match status" value="1"/>
</dbReference>
<feature type="transmembrane region" description="Helical" evidence="1">
    <location>
        <begin position="174"/>
        <end position="193"/>
    </location>
</feature>
<dbReference type="InterPro" id="IPR014710">
    <property type="entry name" value="RmlC-like_jellyroll"/>
</dbReference>
<reference evidence="3 4" key="1">
    <citation type="submission" date="2023-03" db="EMBL/GenBank/DDBJ databases">
        <title>Strain FZY0004 represents a novel species in the genus Thalassospira isolated from seawater.</title>
        <authorList>
            <person name="Fu Z.-Y."/>
        </authorList>
    </citation>
    <scope>NUCLEOTIDE SEQUENCE [LARGE SCALE GENOMIC DNA]</scope>
    <source>
        <strain evidence="3 4">FZY0004</strain>
    </source>
</reference>
<accession>A0ABT6GEG4</accession>
<organism evidence="3 4">
    <name type="scientific">Thalassospira aquimaris</name>
    <dbReference type="NCBI Taxonomy" id="3037796"/>
    <lineage>
        <taxon>Bacteria</taxon>
        <taxon>Pseudomonadati</taxon>
        <taxon>Pseudomonadota</taxon>
        <taxon>Alphaproteobacteria</taxon>
        <taxon>Rhodospirillales</taxon>
        <taxon>Thalassospiraceae</taxon>
        <taxon>Thalassospira</taxon>
    </lineage>
</organism>
<feature type="transmembrane region" description="Helical" evidence="1">
    <location>
        <begin position="279"/>
        <end position="300"/>
    </location>
</feature>
<dbReference type="PROSITE" id="PS50042">
    <property type="entry name" value="CNMP_BINDING_3"/>
    <property type="match status" value="1"/>
</dbReference>